<dbReference type="InterPro" id="IPR055354">
    <property type="entry name" value="DUF7507"/>
</dbReference>
<organism evidence="2 3">
    <name type="scientific">Flavobacterium hydrophilum</name>
    <dbReference type="NCBI Taxonomy" id="2211445"/>
    <lineage>
        <taxon>Bacteria</taxon>
        <taxon>Pseudomonadati</taxon>
        <taxon>Bacteroidota</taxon>
        <taxon>Flavobacteriia</taxon>
        <taxon>Flavobacteriales</taxon>
        <taxon>Flavobacteriaceae</taxon>
        <taxon>Flavobacterium</taxon>
    </lineage>
</organism>
<dbReference type="RefSeq" id="WP_110347294.1">
    <property type="nucleotide sequence ID" value="NZ_QJHL01000003.1"/>
</dbReference>
<dbReference type="Proteomes" id="UP000247681">
    <property type="component" value="Unassembled WGS sequence"/>
</dbReference>
<dbReference type="NCBIfam" id="TIGR01451">
    <property type="entry name" value="B_ant_repeat"/>
    <property type="match status" value="1"/>
</dbReference>
<keyword evidence="3" id="KW-1185">Reference proteome</keyword>
<proteinExistence type="predicted"/>
<protein>
    <recommendedName>
        <fullName evidence="1">DUF7507 domain-containing protein</fullName>
    </recommendedName>
</protein>
<gene>
    <name evidence="2" type="ORF">DMB68_13965</name>
</gene>
<dbReference type="EMBL" id="QJHL01000003">
    <property type="protein sequence ID" value="PXY44568.1"/>
    <property type="molecule type" value="Genomic_DNA"/>
</dbReference>
<feature type="domain" description="DUF7507" evidence="1">
    <location>
        <begin position="299"/>
        <end position="395"/>
    </location>
</feature>
<dbReference type="AlphaFoldDB" id="A0A2V4BZV4"/>
<evidence type="ECO:0000313" key="2">
    <source>
        <dbReference type="EMBL" id="PXY44568.1"/>
    </source>
</evidence>
<reference evidence="2 3" key="1">
    <citation type="submission" date="2018-05" db="EMBL/GenBank/DDBJ databases">
        <title>Flavobacterium sp. strain IMCC34758, incomplete genome.</title>
        <authorList>
            <person name="Joung Y."/>
        </authorList>
    </citation>
    <scope>NUCLEOTIDE SEQUENCE [LARGE SCALE GENOMIC DNA]</scope>
    <source>
        <strain evidence="2 3">IMCC34758</strain>
    </source>
</reference>
<dbReference type="Pfam" id="PF24346">
    <property type="entry name" value="DUF7507"/>
    <property type="match status" value="1"/>
</dbReference>
<dbReference type="InterPro" id="IPR047589">
    <property type="entry name" value="DUF11_rpt"/>
</dbReference>
<sequence>MIQKILLKRTFLLKVVVLFFLFITTKTISQTGVTRIYTDWNGYFTSNSATTVVANQPNTENNLLAFEWGGKTYATGANNSALTTHSIVFENTLFRALKIQALNYGSGTFFLQGSMIDGSLTNRVLMPPISGTTSLPSELASRLTDGINGLSLGTGIANILPGSASFKIGTSNIETSAIADNTPDIVVTQVASPNSTVDTFRFVDVNDVTVGTVVNVNFNSNSIPVVGTYRLDLFNANNGTPSSTYNANETREIRLLGMDLTSFGITAANASQVDRFVVNFSGDSDCAFIAFNKRSLKTAELALVKKAAIIGCTVGGIIQYTFEVTNTGQVPLTNIVVTDPLIGTISGSPIASLAVGATATLTANYTLTAADVALGRVTNSAKVTAIDPSLNTVEDISGQTNGDDIPTVTNLLTPLTVGTIKNVTCNSPGTIALSNLPSGAWTLERNSGSGTVNTTGSGSTTTILGLAAGTYTFRVTDNTSGCKSPLTAGVSIINMATNTWNGSAWSTGSVPTLDQNIVFTGSYPPAIDPNVDLYGCTCRVSGSTTKVTIKTGRTLTVTNWVNVDINENLIFENNASLIQTTNAVNSGKIIYKRISQPMKLYDFTYWSSPVENQVLYDLSPNTRWDKYLSYTGDVWKEELSSSTMQPGIGYIIRVPEPNKVYPNGKDTWSGQYAQQLEFIGRPNNGNITSSQYMEKDKYYLIGNPYPSAIHIDAFLYNNVNNRGILGGTAYFWTHNTAIKKVGSNYAYVSDDYASYNLTGSVASALSDPNHNNNPTLDTGIKPTGYVAAGQSFFVSAEDGSGHVQFTNSMRYGGTNNSQFFKPGKTSKSGILEKHRLWLNMTNSGGAFKQTLIGYIEGATNTYDKNFDGLSFDGNSYADFYSVNEASNMTIQGRALPFSDADVVPLGYRSTIAGDFTIAIDQADGNLATQRIYLEDKQTGTINELTAKNYTFKTKAGTFNNRFVLRYTNKTLGTGDFETQDDAVWVLAQNKTVTVNSTTENIDKVFIYDISGKQLYKKVDVGNLQLIIQNLPFAQQVLLVKVVLENDYQTTKKVIFK</sequence>
<dbReference type="OrthoDB" id="1652165at2"/>
<comment type="caution">
    <text evidence="2">The sequence shown here is derived from an EMBL/GenBank/DDBJ whole genome shotgun (WGS) entry which is preliminary data.</text>
</comment>
<dbReference type="NCBIfam" id="NF033708">
    <property type="entry name" value="T9SS_Cterm_ChiA"/>
    <property type="match status" value="1"/>
</dbReference>
<evidence type="ECO:0000259" key="1">
    <source>
        <dbReference type="Pfam" id="PF24346"/>
    </source>
</evidence>
<accession>A0A2V4BZV4</accession>
<evidence type="ECO:0000313" key="3">
    <source>
        <dbReference type="Proteomes" id="UP000247681"/>
    </source>
</evidence>
<name>A0A2V4BZV4_9FLAO</name>